<protein>
    <submittedName>
        <fullName evidence="1">Uncharacterized protein</fullName>
    </submittedName>
</protein>
<dbReference type="Proteomes" id="UP001362999">
    <property type="component" value="Unassembled WGS sequence"/>
</dbReference>
<dbReference type="AlphaFoldDB" id="A0AAW0BZL5"/>
<organism evidence="1 2">
    <name type="scientific">Favolaschia claudopus</name>
    <dbReference type="NCBI Taxonomy" id="2862362"/>
    <lineage>
        <taxon>Eukaryota</taxon>
        <taxon>Fungi</taxon>
        <taxon>Dikarya</taxon>
        <taxon>Basidiomycota</taxon>
        <taxon>Agaricomycotina</taxon>
        <taxon>Agaricomycetes</taxon>
        <taxon>Agaricomycetidae</taxon>
        <taxon>Agaricales</taxon>
        <taxon>Marasmiineae</taxon>
        <taxon>Mycenaceae</taxon>
        <taxon>Favolaschia</taxon>
    </lineage>
</organism>
<reference evidence="1 2" key="1">
    <citation type="journal article" date="2024" name="J Genomics">
        <title>Draft genome sequencing and assembly of Favolaschia claudopus CIRM-BRFM 2984 isolated from oak limbs.</title>
        <authorList>
            <person name="Navarro D."/>
            <person name="Drula E."/>
            <person name="Chaduli D."/>
            <person name="Cazenave R."/>
            <person name="Ahrendt S."/>
            <person name="Wang J."/>
            <person name="Lipzen A."/>
            <person name="Daum C."/>
            <person name="Barry K."/>
            <person name="Grigoriev I.V."/>
            <person name="Favel A."/>
            <person name="Rosso M.N."/>
            <person name="Martin F."/>
        </authorList>
    </citation>
    <scope>NUCLEOTIDE SEQUENCE [LARGE SCALE GENOMIC DNA]</scope>
    <source>
        <strain evidence="1 2">CIRM-BRFM 2984</strain>
    </source>
</reference>
<keyword evidence="2" id="KW-1185">Reference proteome</keyword>
<name>A0AAW0BZL5_9AGAR</name>
<evidence type="ECO:0000313" key="2">
    <source>
        <dbReference type="Proteomes" id="UP001362999"/>
    </source>
</evidence>
<proteinExistence type="predicted"/>
<dbReference type="EMBL" id="JAWWNJ010000023">
    <property type="protein sequence ID" value="KAK7032685.1"/>
    <property type="molecule type" value="Genomic_DNA"/>
</dbReference>
<evidence type="ECO:0000313" key="1">
    <source>
        <dbReference type="EMBL" id="KAK7032685.1"/>
    </source>
</evidence>
<sequence length="80" mass="8993">MFVTQISSGHPPFKAFVNVHQIKDHLSLLHKFAELRASVEGTANVEDISAPHETGARWPWFVGLAVERFDFSFACSPLLR</sequence>
<gene>
    <name evidence="1" type="ORF">R3P38DRAFT_2918398</name>
</gene>
<comment type="caution">
    <text evidence="1">The sequence shown here is derived from an EMBL/GenBank/DDBJ whole genome shotgun (WGS) entry which is preliminary data.</text>
</comment>
<accession>A0AAW0BZL5</accession>